<comment type="caution">
    <text evidence="2">The sequence shown here is derived from an EMBL/GenBank/DDBJ whole genome shotgun (WGS) entry which is preliminary data.</text>
</comment>
<dbReference type="Pfam" id="PF14478">
    <property type="entry name" value="DUF4430"/>
    <property type="match status" value="1"/>
</dbReference>
<dbReference type="InterPro" id="IPR027954">
    <property type="entry name" value="Transcobalamin-like_C"/>
</dbReference>
<dbReference type="STRING" id="1817824.A2751_01025"/>
<feature type="domain" description="Transcobalamin-like C-terminal" evidence="1">
    <location>
        <begin position="62"/>
        <end position="131"/>
    </location>
</feature>
<evidence type="ECO:0000313" key="2">
    <source>
        <dbReference type="EMBL" id="OGE79027.1"/>
    </source>
</evidence>
<gene>
    <name evidence="2" type="ORF">A2751_01025</name>
</gene>
<sequence length="135" mass="15192">MNKQWKKILIIVLVLAAVGGGVYWYQNRTPVNYQQGLYPVAPALAGKTIVLSDYVRYPGKEGANAFQLLKNAVNDKVEFKQYDFGVMVESIGGLKPDAEHFWKLYINGKDSQVGADKLETKKGDIIEWVVEKVQK</sequence>
<dbReference type="Proteomes" id="UP000176864">
    <property type="component" value="Unassembled WGS sequence"/>
</dbReference>
<name>A0A1F5NMV9_9BACT</name>
<dbReference type="AlphaFoldDB" id="A0A1F5NMV9"/>
<organism evidence="2 3">
    <name type="scientific">Candidatus Doudnabacteria bacterium RIFCSPHIGHO2_01_FULL_46_14</name>
    <dbReference type="NCBI Taxonomy" id="1817824"/>
    <lineage>
        <taxon>Bacteria</taxon>
        <taxon>Candidatus Doudnaibacteriota</taxon>
    </lineage>
</organism>
<accession>A0A1F5NMV9</accession>
<dbReference type="EMBL" id="MFEK01000010">
    <property type="protein sequence ID" value="OGE79027.1"/>
    <property type="molecule type" value="Genomic_DNA"/>
</dbReference>
<evidence type="ECO:0000259" key="1">
    <source>
        <dbReference type="Pfam" id="PF14478"/>
    </source>
</evidence>
<dbReference type="Gene3D" id="2.170.130.30">
    <property type="match status" value="1"/>
</dbReference>
<protein>
    <recommendedName>
        <fullName evidence="1">Transcobalamin-like C-terminal domain-containing protein</fullName>
    </recommendedName>
</protein>
<evidence type="ECO:0000313" key="3">
    <source>
        <dbReference type="Proteomes" id="UP000176864"/>
    </source>
</evidence>
<proteinExistence type="predicted"/>
<reference evidence="2 3" key="1">
    <citation type="journal article" date="2016" name="Nat. Commun.">
        <title>Thousands of microbial genomes shed light on interconnected biogeochemical processes in an aquifer system.</title>
        <authorList>
            <person name="Anantharaman K."/>
            <person name="Brown C.T."/>
            <person name="Hug L.A."/>
            <person name="Sharon I."/>
            <person name="Castelle C.J."/>
            <person name="Probst A.J."/>
            <person name="Thomas B.C."/>
            <person name="Singh A."/>
            <person name="Wilkins M.J."/>
            <person name="Karaoz U."/>
            <person name="Brodie E.L."/>
            <person name="Williams K.H."/>
            <person name="Hubbard S.S."/>
            <person name="Banfield J.F."/>
        </authorList>
    </citation>
    <scope>NUCLEOTIDE SEQUENCE [LARGE SCALE GENOMIC DNA]</scope>
</reference>